<evidence type="ECO:0000313" key="8">
    <source>
        <dbReference type="EMBL" id="GMI63837.1"/>
    </source>
</evidence>
<dbReference type="GO" id="GO:0003906">
    <property type="term" value="F:DNA-(apurinic or apyrimidinic site) endonuclease activity"/>
    <property type="evidence" value="ECO:0007669"/>
    <property type="project" value="TreeGrafter"/>
</dbReference>
<proteinExistence type="inferred from homology"/>
<keyword evidence="2 5" id="KW-0479">Metal-binding</keyword>
<accession>A0A9W7GRP4</accession>
<feature type="domain" description="Endonuclease/exonuclease/phosphatase" evidence="7">
    <location>
        <begin position="11"/>
        <end position="213"/>
    </location>
</feature>
<dbReference type="Proteomes" id="UP001165190">
    <property type="component" value="Unassembled WGS sequence"/>
</dbReference>
<dbReference type="InterPro" id="IPR036691">
    <property type="entry name" value="Endo/exonu/phosph_ase_sf"/>
</dbReference>
<dbReference type="Pfam" id="PF03372">
    <property type="entry name" value="Exo_endo_phos"/>
    <property type="match status" value="1"/>
</dbReference>
<dbReference type="AlphaFoldDB" id="A0A9W7GRP4"/>
<dbReference type="GO" id="GO:0008311">
    <property type="term" value="F:double-stranded DNA 3'-5' DNA exonuclease activity"/>
    <property type="evidence" value="ECO:0007669"/>
    <property type="project" value="TreeGrafter"/>
</dbReference>
<feature type="site" description="Important for catalytic activity" evidence="6">
    <location>
        <position position="206"/>
    </location>
</feature>
<feature type="binding site" evidence="5">
    <location>
        <position position="149"/>
    </location>
    <ligand>
        <name>Mg(2+)</name>
        <dbReference type="ChEBI" id="CHEBI:18420"/>
        <label>1</label>
    </ligand>
</feature>
<feature type="binding site" evidence="5">
    <location>
        <position position="14"/>
    </location>
    <ligand>
        <name>Mg(2+)</name>
        <dbReference type="ChEBI" id="CHEBI:18420"/>
        <label>1</label>
    </ligand>
</feature>
<evidence type="ECO:0000256" key="2">
    <source>
        <dbReference type="ARBA" id="ARBA00022723"/>
    </source>
</evidence>
<evidence type="ECO:0000256" key="3">
    <source>
        <dbReference type="ARBA" id="ARBA00022801"/>
    </source>
</evidence>
<name>A0A9W7GRP4_HIBTR</name>
<evidence type="ECO:0000259" key="7">
    <source>
        <dbReference type="Pfam" id="PF03372"/>
    </source>
</evidence>
<comment type="cofactor">
    <cofactor evidence="5">
        <name>Mg(2+)</name>
        <dbReference type="ChEBI" id="CHEBI:18420"/>
    </cofactor>
    <cofactor evidence="5">
        <name>Mn(2+)</name>
        <dbReference type="ChEBI" id="CHEBI:29035"/>
    </cofactor>
    <text evidence="5">Probably binds two magnesium or manganese ions per subunit.</text>
</comment>
<dbReference type="InterPro" id="IPR005135">
    <property type="entry name" value="Endo/exonuclease/phosphatase"/>
</dbReference>
<evidence type="ECO:0000313" key="9">
    <source>
        <dbReference type="Proteomes" id="UP001165190"/>
    </source>
</evidence>
<organism evidence="8 9">
    <name type="scientific">Hibiscus trionum</name>
    <name type="common">Flower of an hour</name>
    <dbReference type="NCBI Taxonomy" id="183268"/>
    <lineage>
        <taxon>Eukaryota</taxon>
        <taxon>Viridiplantae</taxon>
        <taxon>Streptophyta</taxon>
        <taxon>Embryophyta</taxon>
        <taxon>Tracheophyta</taxon>
        <taxon>Spermatophyta</taxon>
        <taxon>Magnoliopsida</taxon>
        <taxon>eudicotyledons</taxon>
        <taxon>Gunneridae</taxon>
        <taxon>Pentapetalae</taxon>
        <taxon>rosids</taxon>
        <taxon>malvids</taxon>
        <taxon>Malvales</taxon>
        <taxon>Malvaceae</taxon>
        <taxon>Malvoideae</taxon>
        <taxon>Hibiscus</taxon>
    </lineage>
</organism>
<dbReference type="GO" id="GO:0005634">
    <property type="term" value="C:nucleus"/>
    <property type="evidence" value="ECO:0007669"/>
    <property type="project" value="TreeGrafter"/>
</dbReference>
<feature type="binding site" evidence="5">
    <location>
        <position position="151"/>
    </location>
    <ligand>
        <name>Mg(2+)</name>
        <dbReference type="ChEBI" id="CHEBI:18420"/>
        <label>1</label>
    </ligand>
</feature>
<evidence type="ECO:0000256" key="5">
    <source>
        <dbReference type="PIRSR" id="PIRSR604808-2"/>
    </source>
</evidence>
<evidence type="ECO:0000256" key="6">
    <source>
        <dbReference type="PIRSR" id="PIRSR604808-3"/>
    </source>
</evidence>
<dbReference type="PANTHER" id="PTHR22748:SF11">
    <property type="entry name" value="OS07G0184032 PROTEIN"/>
    <property type="match status" value="1"/>
</dbReference>
<evidence type="ECO:0000256" key="4">
    <source>
        <dbReference type="ARBA" id="ARBA00022842"/>
    </source>
</evidence>
<protein>
    <recommendedName>
        <fullName evidence="7">Endonuclease/exonuclease/phosphatase domain-containing protein</fullName>
    </recommendedName>
</protein>
<comment type="similarity">
    <text evidence="1">Belongs to the DNA repair enzymes AP/ExoA family.</text>
</comment>
<dbReference type="GO" id="GO:0006284">
    <property type="term" value="P:base-excision repair"/>
    <property type="evidence" value="ECO:0007669"/>
    <property type="project" value="TreeGrafter"/>
</dbReference>
<dbReference type="EMBL" id="BSYR01000002">
    <property type="protein sequence ID" value="GMI63837.1"/>
    <property type="molecule type" value="Genomic_DNA"/>
</dbReference>
<gene>
    <name evidence="8" type="ORF">HRI_000053000</name>
</gene>
<evidence type="ECO:0000256" key="1">
    <source>
        <dbReference type="ARBA" id="ARBA00007092"/>
    </source>
</evidence>
<sequence>MNKNNKVCYFITWNIRGLGRNEKKYALRNLVRSNKPQVMFIQETKKQELEDILIKFCCGHDMSTRVLSSPSVGASGGLATIWSNNFFEKEAELVSRNFILLQGHLKFFKVKCNLINIYAPNDQGERLIVFRELASIIQQSNLLTILRGDFNTVLRPKERLGDSFIISASKDFSNFIEASDLLDLPVSGGRFTWANTREKMSASRLDRFLISSEFSSSLRNVF</sequence>
<feature type="binding site" evidence="5">
    <location>
        <position position="43"/>
    </location>
    <ligand>
        <name>Mg(2+)</name>
        <dbReference type="ChEBI" id="CHEBI:18420"/>
        <label>1</label>
    </ligand>
</feature>
<comment type="caution">
    <text evidence="8">The sequence shown here is derived from an EMBL/GenBank/DDBJ whole genome shotgun (WGS) entry which is preliminary data.</text>
</comment>
<feature type="site" description="Transition state stabilizer" evidence="6">
    <location>
        <position position="151"/>
    </location>
</feature>
<keyword evidence="9" id="KW-1185">Reference proteome</keyword>
<dbReference type="OrthoDB" id="1002598at2759"/>
<dbReference type="GO" id="GO:0008081">
    <property type="term" value="F:phosphoric diester hydrolase activity"/>
    <property type="evidence" value="ECO:0007669"/>
    <property type="project" value="TreeGrafter"/>
</dbReference>
<dbReference type="SUPFAM" id="SSF56219">
    <property type="entry name" value="DNase I-like"/>
    <property type="match status" value="1"/>
</dbReference>
<reference evidence="8" key="1">
    <citation type="submission" date="2023-05" db="EMBL/GenBank/DDBJ databases">
        <title>Genome and transcriptome analyses reveal genes involved in the formation of fine ridges on petal epidermal cells in Hibiscus trionum.</title>
        <authorList>
            <person name="Koshimizu S."/>
            <person name="Masuda S."/>
            <person name="Ishii T."/>
            <person name="Shirasu K."/>
            <person name="Hoshino A."/>
            <person name="Arita M."/>
        </authorList>
    </citation>
    <scope>NUCLEOTIDE SEQUENCE</scope>
    <source>
        <strain evidence="8">Hamamatsu line</strain>
    </source>
</reference>
<keyword evidence="4 5" id="KW-0460">Magnesium</keyword>
<dbReference type="PANTHER" id="PTHR22748">
    <property type="entry name" value="AP ENDONUCLEASE"/>
    <property type="match status" value="1"/>
</dbReference>
<dbReference type="InterPro" id="IPR004808">
    <property type="entry name" value="AP_endonuc_1"/>
</dbReference>
<dbReference type="GO" id="GO:0046872">
    <property type="term" value="F:metal ion binding"/>
    <property type="evidence" value="ECO:0007669"/>
    <property type="project" value="UniProtKB-KW"/>
</dbReference>
<keyword evidence="5" id="KW-0464">Manganese</keyword>
<keyword evidence="3" id="KW-0378">Hydrolase</keyword>
<dbReference type="Gene3D" id="3.60.10.10">
    <property type="entry name" value="Endonuclease/exonuclease/phosphatase"/>
    <property type="match status" value="1"/>
</dbReference>